<keyword evidence="3 5" id="KW-0808">Transferase</keyword>
<dbReference type="CDD" id="cd16664">
    <property type="entry name" value="RING-Ubox_PUB"/>
    <property type="match status" value="1"/>
</dbReference>
<evidence type="ECO:0000256" key="5">
    <source>
        <dbReference type="RuleBase" id="RU369093"/>
    </source>
</evidence>
<keyword evidence="4 5" id="KW-0833">Ubl conjugation pathway</keyword>
<comment type="function">
    <text evidence="5">Functions as an E3 ubiquitin ligase.</text>
</comment>
<evidence type="ECO:0000259" key="6">
    <source>
        <dbReference type="PROSITE" id="PS51698"/>
    </source>
</evidence>
<dbReference type="InterPro" id="IPR045185">
    <property type="entry name" value="PUB22/23/24-like"/>
</dbReference>
<dbReference type="EMBL" id="CM017690">
    <property type="protein sequence ID" value="TYH26167.1"/>
    <property type="molecule type" value="Genomic_DNA"/>
</dbReference>
<protein>
    <recommendedName>
        <fullName evidence="5 6">U-box domain-containing protein</fullName>
        <ecNumber evidence="5">2.3.2.27</ecNumber>
    </recommendedName>
    <alternativeName>
        <fullName evidence="5">RING-type E3 ubiquitin transferase PUB</fullName>
    </alternativeName>
</protein>
<dbReference type="SUPFAM" id="SSF57850">
    <property type="entry name" value="RING/U-box"/>
    <property type="match status" value="1"/>
</dbReference>
<dbReference type="InterPro" id="IPR011989">
    <property type="entry name" value="ARM-like"/>
</dbReference>
<dbReference type="PROSITE" id="PS51698">
    <property type="entry name" value="U_BOX"/>
    <property type="match status" value="1"/>
</dbReference>
<evidence type="ECO:0000313" key="7">
    <source>
        <dbReference type="EMBL" id="TYH26167.1"/>
    </source>
</evidence>
<reference evidence="7 8" key="1">
    <citation type="submission" date="2019-06" db="EMBL/GenBank/DDBJ databases">
        <title>WGS assembly of Gossypium darwinii.</title>
        <authorList>
            <person name="Chen Z.J."/>
            <person name="Sreedasyam A."/>
            <person name="Ando A."/>
            <person name="Song Q."/>
            <person name="De L."/>
            <person name="Hulse-Kemp A."/>
            <person name="Ding M."/>
            <person name="Ye W."/>
            <person name="Kirkbride R."/>
            <person name="Jenkins J."/>
            <person name="Plott C."/>
            <person name="Lovell J."/>
            <person name="Lin Y.-M."/>
            <person name="Vaughn R."/>
            <person name="Liu B."/>
            <person name="Li W."/>
            <person name="Simpson S."/>
            <person name="Scheffler B."/>
            <person name="Saski C."/>
            <person name="Grover C."/>
            <person name="Hu G."/>
            <person name="Conover J."/>
            <person name="Carlson J."/>
            <person name="Shu S."/>
            <person name="Boston L."/>
            <person name="Williams M."/>
            <person name="Peterson D."/>
            <person name="Mcgee K."/>
            <person name="Jones D."/>
            <person name="Wendel J."/>
            <person name="Stelly D."/>
            <person name="Grimwood J."/>
            <person name="Schmutz J."/>
        </authorList>
    </citation>
    <scope>NUCLEOTIDE SEQUENCE [LARGE SCALE GENOMIC DNA]</scope>
    <source>
        <strain evidence="7">1808015.09</strain>
    </source>
</reference>
<dbReference type="Pfam" id="PF04564">
    <property type="entry name" value="U-box"/>
    <property type="match status" value="1"/>
</dbReference>
<accession>A0A5D2H7E4</accession>
<dbReference type="EC" id="2.3.2.27" evidence="5"/>
<dbReference type="Pfam" id="PF25598">
    <property type="entry name" value="ARM_PUB"/>
    <property type="match status" value="1"/>
</dbReference>
<dbReference type="PANTHER" id="PTHR22849:SF112">
    <property type="entry name" value="U-BOX DOMAIN-CONTAINING PROTEIN 26"/>
    <property type="match status" value="1"/>
</dbReference>
<keyword evidence="8" id="KW-1185">Reference proteome</keyword>
<comment type="catalytic activity">
    <reaction evidence="1 5">
        <text>S-ubiquitinyl-[E2 ubiquitin-conjugating enzyme]-L-cysteine + [acceptor protein]-L-lysine = [E2 ubiquitin-conjugating enzyme]-L-cysteine + N(6)-ubiquitinyl-[acceptor protein]-L-lysine.</text>
        <dbReference type="EC" id="2.3.2.27"/>
    </reaction>
</comment>
<dbReference type="FunFam" id="3.30.40.10:FF:001168">
    <property type="entry name" value="U-box domain-containing protein 31"/>
    <property type="match status" value="1"/>
</dbReference>
<dbReference type="GO" id="GO:0016567">
    <property type="term" value="P:protein ubiquitination"/>
    <property type="evidence" value="ECO:0007669"/>
    <property type="project" value="UniProtKB-UniRule"/>
</dbReference>
<dbReference type="PANTHER" id="PTHR22849">
    <property type="entry name" value="WDSAM1 PROTEIN"/>
    <property type="match status" value="1"/>
</dbReference>
<dbReference type="UniPathway" id="UPA00143"/>
<evidence type="ECO:0000256" key="3">
    <source>
        <dbReference type="ARBA" id="ARBA00022679"/>
    </source>
</evidence>
<dbReference type="Gene3D" id="1.25.10.10">
    <property type="entry name" value="Leucine-rich Repeat Variant"/>
    <property type="match status" value="1"/>
</dbReference>
<comment type="pathway">
    <text evidence="2 5">Protein modification; protein ubiquitination.</text>
</comment>
<sequence>MVQLPQTNSGCNQKLVFRVKKSKRKKTEKVGTKQSEHISFDQTFCLVTQLGSRDRTYNCHTCGPCLSVPTCFFFFFFFSYKAFETKNHASFTENFQCPFFKRKKKLSVLALEMPGSIEPLDLCNVQVPYYFRCPISLELMRDPVTVSTGQTYDRTSIESWAATGNTTCPVTRAPLSDFTLIPNHTLRRLIQDWCVANRAFGIERIPTPKQPAEPGMVRSLLNQASTVSNPFSVRHSALVRLKGLARESEKNRNVICSHEAKEILMRIVFTDVSSVSSELSQEALAVLVMFQLSESECTEISSDSNRVVYLSEHLFHSSIEVRVNSASLIETILAGLRSSDLRSEICNVDEIFAGVTDILKNLSSYPRALRIGVRALFALCLLKQTRHKAVQAGAAETLIDRLTDLDKCDAERALATIELLCRIPSGCSAFASHALTVPLLVKTILRISDRATEYAAGALMALCSESEQSQKDAVSAGVLTQLLLLVQSDCTDRAKRKAQMLLKLLRDSWPEDSIGNSDDFACSEIVPF</sequence>
<proteinExistence type="predicted"/>
<evidence type="ECO:0000256" key="2">
    <source>
        <dbReference type="ARBA" id="ARBA00004906"/>
    </source>
</evidence>
<feature type="domain" description="U-box" evidence="6">
    <location>
        <begin position="126"/>
        <end position="200"/>
    </location>
</feature>
<dbReference type="SUPFAM" id="SSF48371">
    <property type="entry name" value="ARM repeat"/>
    <property type="match status" value="1"/>
</dbReference>
<dbReference type="InterPro" id="IPR013083">
    <property type="entry name" value="Znf_RING/FYVE/PHD"/>
</dbReference>
<evidence type="ECO:0000256" key="1">
    <source>
        <dbReference type="ARBA" id="ARBA00000900"/>
    </source>
</evidence>
<dbReference type="GO" id="GO:0061630">
    <property type="term" value="F:ubiquitin protein ligase activity"/>
    <property type="evidence" value="ECO:0007669"/>
    <property type="project" value="UniProtKB-UniRule"/>
</dbReference>
<dbReference type="AlphaFoldDB" id="A0A5D2H7E4"/>
<dbReference type="InterPro" id="IPR003613">
    <property type="entry name" value="Ubox_domain"/>
</dbReference>
<organism evidence="7 8">
    <name type="scientific">Gossypium darwinii</name>
    <name type="common">Darwin's cotton</name>
    <name type="synonym">Gossypium barbadense var. darwinii</name>
    <dbReference type="NCBI Taxonomy" id="34276"/>
    <lineage>
        <taxon>Eukaryota</taxon>
        <taxon>Viridiplantae</taxon>
        <taxon>Streptophyta</taxon>
        <taxon>Embryophyta</taxon>
        <taxon>Tracheophyta</taxon>
        <taxon>Spermatophyta</taxon>
        <taxon>Magnoliopsida</taxon>
        <taxon>eudicotyledons</taxon>
        <taxon>Gunneridae</taxon>
        <taxon>Pentapetalae</taxon>
        <taxon>rosids</taxon>
        <taxon>malvids</taxon>
        <taxon>Malvales</taxon>
        <taxon>Malvaceae</taxon>
        <taxon>Malvoideae</taxon>
        <taxon>Gossypium</taxon>
    </lineage>
</organism>
<dbReference type="InterPro" id="IPR045210">
    <property type="entry name" value="RING-Ubox_PUB"/>
</dbReference>
<gene>
    <name evidence="7" type="ORF">ES288_A03G229400v1</name>
</gene>
<evidence type="ECO:0000256" key="4">
    <source>
        <dbReference type="ARBA" id="ARBA00022786"/>
    </source>
</evidence>
<dbReference type="SMART" id="SM00504">
    <property type="entry name" value="Ubox"/>
    <property type="match status" value="1"/>
</dbReference>
<dbReference type="InterPro" id="IPR016024">
    <property type="entry name" value="ARM-type_fold"/>
</dbReference>
<name>A0A5D2H7E4_GOSDA</name>
<dbReference type="InterPro" id="IPR058678">
    <property type="entry name" value="ARM_PUB"/>
</dbReference>
<dbReference type="Gene3D" id="3.30.40.10">
    <property type="entry name" value="Zinc/RING finger domain, C3HC4 (zinc finger)"/>
    <property type="match status" value="1"/>
</dbReference>
<evidence type="ECO:0000313" key="8">
    <source>
        <dbReference type="Proteomes" id="UP000323506"/>
    </source>
</evidence>
<dbReference type="Proteomes" id="UP000323506">
    <property type="component" value="Chromosome A03"/>
</dbReference>